<name>A0A3E0DG24_9BACT</name>
<dbReference type="Proteomes" id="UP000256405">
    <property type="component" value="Unassembled WGS sequence"/>
</dbReference>
<sequence length="60" mass="6693">MEHKAKTRQQVADEYGVSAKTLSRWIKSRNLSIENGLLTPVNQKIIYEALGLPPLANKTA</sequence>
<dbReference type="AlphaFoldDB" id="A0A3E0DG24"/>
<evidence type="ECO:0000313" key="1">
    <source>
        <dbReference type="EMBL" id="REG81503.1"/>
    </source>
</evidence>
<protein>
    <submittedName>
        <fullName evidence="1">Uncharacterized protein</fullName>
    </submittedName>
</protein>
<evidence type="ECO:0000313" key="2">
    <source>
        <dbReference type="Proteomes" id="UP000256405"/>
    </source>
</evidence>
<dbReference type="Gene3D" id="1.10.10.60">
    <property type="entry name" value="Homeodomain-like"/>
    <property type="match status" value="1"/>
</dbReference>
<organism evidence="1 2">
    <name type="scientific">Algoriphagus antarcticus</name>
    <dbReference type="NCBI Taxonomy" id="238540"/>
    <lineage>
        <taxon>Bacteria</taxon>
        <taxon>Pseudomonadati</taxon>
        <taxon>Bacteroidota</taxon>
        <taxon>Cytophagia</taxon>
        <taxon>Cytophagales</taxon>
        <taxon>Cyclobacteriaceae</taxon>
        <taxon>Algoriphagus</taxon>
    </lineage>
</organism>
<dbReference type="RefSeq" id="WP_086541021.1">
    <property type="nucleotide sequence ID" value="NZ_MSSW01000017.1"/>
</dbReference>
<dbReference type="EMBL" id="QUNF01000026">
    <property type="protein sequence ID" value="REG81503.1"/>
    <property type="molecule type" value="Genomic_DNA"/>
</dbReference>
<reference evidence="1 2" key="1">
    <citation type="submission" date="2018-08" db="EMBL/GenBank/DDBJ databases">
        <title>Genomic Encyclopedia of Archaeal and Bacterial Type Strains, Phase II (KMG-II): from individual species to whole genera.</title>
        <authorList>
            <person name="Goeker M."/>
        </authorList>
    </citation>
    <scope>NUCLEOTIDE SEQUENCE [LARGE SCALE GENOMIC DNA]</scope>
    <source>
        <strain evidence="1 2">DSM 15986</strain>
    </source>
</reference>
<proteinExistence type="predicted"/>
<comment type="caution">
    <text evidence="1">The sequence shown here is derived from an EMBL/GenBank/DDBJ whole genome shotgun (WGS) entry which is preliminary data.</text>
</comment>
<keyword evidence="2" id="KW-1185">Reference proteome</keyword>
<accession>A0A3E0DG24</accession>
<dbReference type="OrthoDB" id="828116at2"/>
<gene>
    <name evidence="1" type="ORF">C8N25_1267</name>
</gene>